<dbReference type="GO" id="GO:0005829">
    <property type="term" value="C:cytosol"/>
    <property type="evidence" value="ECO:0007669"/>
    <property type="project" value="TreeGrafter"/>
</dbReference>
<dbReference type="SUPFAM" id="SSF81767">
    <property type="entry name" value="Pre-protein crosslinking domain of SecA"/>
    <property type="match status" value="1"/>
</dbReference>
<dbReference type="SMART" id="SM00957">
    <property type="entry name" value="SecA_DEAD"/>
    <property type="match status" value="1"/>
</dbReference>
<dbReference type="CDD" id="cd18803">
    <property type="entry name" value="SF2_C_secA"/>
    <property type="match status" value="1"/>
</dbReference>
<evidence type="ECO:0000256" key="5">
    <source>
        <dbReference type="ARBA" id="ARBA00022490"/>
    </source>
</evidence>
<reference evidence="17 18" key="1">
    <citation type="submission" date="2017-03" db="EMBL/GenBank/DDBJ databases">
        <title>Genome sequence of Clostridium oryzae DSM 28571.</title>
        <authorList>
            <person name="Poehlein A."/>
            <person name="Daniel R."/>
        </authorList>
    </citation>
    <scope>NUCLEOTIDE SEQUENCE [LARGE SCALE GENOMIC DNA]</scope>
    <source>
        <strain evidence="17 18">DSM 28571</strain>
    </source>
</reference>
<evidence type="ECO:0000256" key="7">
    <source>
        <dbReference type="ARBA" id="ARBA00022840"/>
    </source>
</evidence>
<dbReference type="RefSeq" id="WP_169911569.1">
    <property type="nucleotide sequence ID" value="NZ_MZGV01000014.1"/>
</dbReference>
<dbReference type="EC" id="7.4.2.8" evidence="12"/>
<dbReference type="Pfam" id="PF21090">
    <property type="entry name" value="P-loop_SecA"/>
    <property type="match status" value="2"/>
</dbReference>
<dbReference type="SMART" id="SM00958">
    <property type="entry name" value="SecA_PP_bind"/>
    <property type="match status" value="1"/>
</dbReference>
<keyword evidence="4 12" id="KW-1003">Cell membrane</keyword>
<comment type="subunit">
    <text evidence="12">Monomer and homodimer. Part of the essential Sec protein translocation apparatus which comprises SecA, SecYEG and auxiliary proteins SecDF. Other proteins may also be involved.</text>
</comment>
<feature type="transmembrane region" description="Helical" evidence="13">
    <location>
        <begin position="748"/>
        <end position="775"/>
    </location>
</feature>
<dbReference type="InterPro" id="IPR027417">
    <property type="entry name" value="P-loop_NTPase"/>
</dbReference>
<feature type="binding site" evidence="12">
    <location>
        <position position="481"/>
    </location>
    <ligand>
        <name>ATP</name>
        <dbReference type="ChEBI" id="CHEBI:30616"/>
    </ligand>
</feature>
<dbReference type="Gene3D" id="3.40.50.300">
    <property type="entry name" value="P-loop containing nucleotide triphosphate hydrolases"/>
    <property type="match status" value="3"/>
</dbReference>
<evidence type="ECO:0000313" key="18">
    <source>
        <dbReference type="Proteomes" id="UP000190080"/>
    </source>
</evidence>
<dbReference type="GO" id="GO:0005886">
    <property type="term" value="C:plasma membrane"/>
    <property type="evidence" value="ECO:0007669"/>
    <property type="project" value="UniProtKB-SubCell"/>
</dbReference>
<comment type="caution">
    <text evidence="17">The sequence shown here is derived from an EMBL/GenBank/DDBJ whole genome shotgun (WGS) entry which is preliminary data.</text>
</comment>
<dbReference type="InterPro" id="IPR000185">
    <property type="entry name" value="SecA"/>
</dbReference>
<evidence type="ECO:0000256" key="10">
    <source>
        <dbReference type="ARBA" id="ARBA00023010"/>
    </source>
</evidence>
<evidence type="ECO:0000256" key="12">
    <source>
        <dbReference type="HAMAP-Rule" id="MF_01382"/>
    </source>
</evidence>
<comment type="function">
    <text evidence="12">Part of the Sec protein translocase complex. Interacts with the SecYEG preprotein conducting channel. Has a central role in coupling the hydrolysis of ATP to the transfer of proteins into and across the cell membrane, serving as an ATP-driven molecular motor driving the stepwise translocation of polypeptide chains across the membrane.</text>
</comment>
<dbReference type="NCBIfam" id="TIGR04221">
    <property type="entry name" value="SecA2_Mycobac"/>
    <property type="match status" value="1"/>
</dbReference>
<dbReference type="Gene3D" id="1.10.3060.10">
    <property type="entry name" value="Helical scaffold and wing domains of SecA"/>
    <property type="match status" value="1"/>
</dbReference>
<comment type="similarity">
    <text evidence="2 12">Belongs to the SecA family.</text>
</comment>
<keyword evidence="9 12" id="KW-1278">Translocase</keyword>
<feature type="binding site" evidence="12">
    <location>
        <position position="74"/>
    </location>
    <ligand>
        <name>ATP</name>
        <dbReference type="ChEBI" id="CHEBI:30616"/>
    </ligand>
</feature>
<accession>A0A1V4IR96</accession>
<dbReference type="GO" id="GO:0006605">
    <property type="term" value="P:protein targeting"/>
    <property type="evidence" value="ECO:0007669"/>
    <property type="project" value="UniProtKB-UniRule"/>
</dbReference>
<dbReference type="EMBL" id="MZGV01000014">
    <property type="protein sequence ID" value="OPJ62548.1"/>
    <property type="molecule type" value="Genomic_DNA"/>
</dbReference>
<dbReference type="InterPro" id="IPR011130">
    <property type="entry name" value="SecA_preprotein_X-link_dom"/>
</dbReference>
<feature type="domain" description="Helicase C-terminal" evidence="15">
    <location>
        <begin position="403"/>
        <end position="577"/>
    </location>
</feature>
<comment type="subcellular location">
    <subcellularLocation>
        <location evidence="12">Cell membrane</location>
        <topology evidence="12">Peripheral membrane protein</topology>
        <orientation evidence="12">Cytoplasmic side</orientation>
    </subcellularLocation>
    <subcellularLocation>
        <location evidence="12">Cytoplasm</location>
    </subcellularLocation>
    <subcellularLocation>
        <location evidence="1">Membrane</location>
        <topology evidence="1">Peripheral membrane protein</topology>
    </subcellularLocation>
    <text evidence="12">Distribution is 50-50.</text>
</comment>
<evidence type="ECO:0000256" key="4">
    <source>
        <dbReference type="ARBA" id="ARBA00022475"/>
    </source>
</evidence>
<evidence type="ECO:0000259" key="14">
    <source>
        <dbReference type="PROSITE" id="PS51192"/>
    </source>
</evidence>
<dbReference type="GO" id="GO:0017038">
    <property type="term" value="P:protein import"/>
    <property type="evidence" value="ECO:0007669"/>
    <property type="project" value="InterPro"/>
</dbReference>
<dbReference type="PROSITE" id="PS51196">
    <property type="entry name" value="SECA_MOTOR_DEAD"/>
    <property type="match status" value="1"/>
</dbReference>
<keyword evidence="7 12" id="KW-0067">ATP-binding</keyword>
<feature type="domain" description="Helicase ATP-binding" evidence="14">
    <location>
        <begin position="76"/>
        <end position="236"/>
    </location>
</feature>
<dbReference type="InterPro" id="IPR011115">
    <property type="entry name" value="SecA_DEAD"/>
</dbReference>
<evidence type="ECO:0000256" key="8">
    <source>
        <dbReference type="ARBA" id="ARBA00022927"/>
    </source>
</evidence>
<evidence type="ECO:0000256" key="6">
    <source>
        <dbReference type="ARBA" id="ARBA00022741"/>
    </source>
</evidence>
<dbReference type="AlphaFoldDB" id="A0A1V4IR96"/>
<dbReference type="Pfam" id="PF07517">
    <property type="entry name" value="SecA_DEAD"/>
    <property type="match status" value="1"/>
</dbReference>
<keyword evidence="13" id="KW-1133">Transmembrane helix</keyword>
<keyword evidence="6 12" id="KW-0547">Nucleotide-binding</keyword>
<dbReference type="PANTHER" id="PTHR30612:SF0">
    <property type="entry name" value="CHLOROPLAST PROTEIN-TRANSPORTING ATPASE"/>
    <property type="match status" value="1"/>
</dbReference>
<dbReference type="GO" id="GO:0005524">
    <property type="term" value="F:ATP binding"/>
    <property type="evidence" value="ECO:0007669"/>
    <property type="project" value="UniProtKB-UniRule"/>
</dbReference>
<feature type="domain" description="SecA family profile" evidence="16">
    <location>
        <begin position="1"/>
        <end position="566"/>
    </location>
</feature>
<comment type="catalytic activity">
    <reaction evidence="12">
        <text>ATP + H2O + cellular proteinSide 1 = ADP + phosphate + cellular proteinSide 2.</text>
        <dbReference type="EC" id="7.4.2.8"/>
    </reaction>
</comment>
<protein>
    <recommendedName>
        <fullName evidence="12">Protein translocase subunit SecA</fullName>
        <ecNumber evidence="12">7.4.2.8</ecNumber>
    </recommendedName>
</protein>
<dbReference type="InterPro" id="IPR014018">
    <property type="entry name" value="SecA_motor_DEAD"/>
</dbReference>
<keyword evidence="3 12" id="KW-0813">Transport</keyword>
<keyword evidence="13" id="KW-0812">Transmembrane</keyword>
<evidence type="ECO:0000256" key="11">
    <source>
        <dbReference type="ARBA" id="ARBA00023136"/>
    </source>
</evidence>
<dbReference type="Proteomes" id="UP000190080">
    <property type="component" value="Unassembled WGS sequence"/>
</dbReference>
<evidence type="ECO:0000256" key="3">
    <source>
        <dbReference type="ARBA" id="ARBA00022448"/>
    </source>
</evidence>
<dbReference type="InterPro" id="IPR014001">
    <property type="entry name" value="Helicase_ATP-bd"/>
</dbReference>
<evidence type="ECO:0000256" key="13">
    <source>
        <dbReference type="SAM" id="Phobius"/>
    </source>
</evidence>
<dbReference type="Pfam" id="PF01043">
    <property type="entry name" value="SecA_PP_bind"/>
    <property type="match status" value="1"/>
</dbReference>
<dbReference type="SUPFAM" id="SSF52540">
    <property type="entry name" value="P-loop containing nucleoside triphosphate hydrolases"/>
    <property type="match status" value="2"/>
</dbReference>
<sequence>MKKNTLLDSYKTIVDSINKLQLKCISDNELLDRSNKLKEQALGGIETDKLIIEGFALVKEAIRRTLGFEAYDVQLLGAIALNNNNLIEMQTGEGKTLTAVFPAYLNGLYKKGVHILTFNDYLARRDALWMKPVYEMLGLSVGFVQEAMERKEKREAYNCDITYVTAKEAGFDYLRDSLCYDKEDLIHRPFYYAIVDEADSILIDEARIPLVIAVSTEEKGNSLQRVSSAVRVLKPLVDYKTDEYSRNVYLTETGIEHIEAELGCGNLFEEGNIDLFAQVNSALFAEVLLQKDVDYIVRKDKIEMVDEFTGRVAENRHWPDGLQAALESKENIEIQAKGRIMSQITLQHFIQLYDNLAGMTGTASDAANEILEFYGMEVVVIPPNKPSIRRDLEPYVFTHKEAKHKALVEEIEKVHATGQPILIGTSSVKESLYIAAQLSNIGVKCQVLNAKNDELEAHIIENAGTLGAVTVSTNMAGRGTDILLGGIKGEHREKIKELGGLYVIGTNRYESIRIDKQLMGRAGRQGDPGVTCFFVSLEDDLMVKYGIDSVIPRRFQPQSQEEPLSNPIFKKKIAQVQRIVQGQNSDLRRELYKYSDILDRQRQHMYNLRMEILNDKFEDNLLQDNFVKLHDELKQKHSEIEIQKFIKNIRLFHMEQCWADYLEMVSNLKETIHLEAISGKDPLREFQMRLVKEFQLLQEIIEEKIKEDYEKLENSEITFDEISERCTPLESTWTYLVNDNSFFDKVGMMLLGMGGGAAAVAGSVAAIAITVEAVINKFFRRKK</sequence>
<evidence type="ECO:0000256" key="9">
    <source>
        <dbReference type="ARBA" id="ARBA00022967"/>
    </source>
</evidence>
<evidence type="ECO:0000259" key="15">
    <source>
        <dbReference type="PROSITE" id="PS51194"/>
    </source>
</evidence>
<keyword evidence="5 12" id="KW-0963">Cytoplasm</keyword>
<gene>
    <name evidence="17" type="primary">secA_3</name>
    <name evidence="12" type="synonym">secA</name>
    <name evidence="17" type="ORF">CLORY_16780</name>
</gene>
<dbReference type="FunFam" id="3.40.50.300:FF:000429">
    <property type="entry name" value="Preprotein translocase subunit SecA"/>
    <property type="match status" value="1"/>
</dbReference>
<dbReference type="HAMAP" id="MF_01382">
    <property type="entry name" value="SecA"/>
    <property type="match status" value="1"/>
</dbReference>
<keyword evidence="10 12" id="KW-0811">Translocation</keyword>
<evidence type="ECO:0000256" key="1">
    <source>
        <dbReference type="ARBA" id="ARBA00004170"/>
    </source>
</evidence>
<dbReference type="PROSITE" id="PS01312">
    <property type="entry name" value="SECA"/>
    <property type="match status" value="1"/>
</dbReference>
<dbReference type="InterPro" id="IPR011116">
    <property type="entry name" value="SecA_Wing/Scaffold"/>
</dbReference>
<name>A0A1V4IR96_9CLOT</name>
<proteinExistence type="inferred from homology"/>
<dbReference type="InterPro" id="IPR036266">
    <property type="entry name" value="SecA_Wing/Scaffold_sf"/>
</dbReference>
<dbReference type="InterPro" id="IPR044722">
    <property type="entry name" value="SecA_SF2_C"/>
</dbReference>
<dbReference type="PRINTS" id="PR00906">
    <property type="entry name" value="SECA"/>
</dbReference>
<feature type="binding site" evidence="12">
    <location>
        <begin position="92"/>
        <end position="96"/>
    </location>
    <ligand>
        <name>ATP</name>
        <dbReference type="ChEBI" id="CHEBI:30616"/>
    </ligand>
</feature>
<dbReference type="GO" id="GO:0065002">
    <property type="term" value="P:intracellular protein transmembrane transport"/>
    <property type="evidence" value="ECO:0007669"/>
    <property type="project" value="UniProtKB-UniRule"/>
</dbReference>
<dbReference type="InterPro" id="IPR020937">
    <property type="entry name" value="SecA_CS"/>
</dbReference>
<evidence type="ECO:0000259" key="16">
    <source>
        <dbReference type="PROSITE" id="PS51196"/>
    </source>
</evidence>
<dbReference type="InterPro" id="IPR001650">
    <property type="entry name" value="Helicase_C-like"/>
</dbReference>
<dbReference type="PANTHER" id="PTHR30612">
    <property type="entry name" value="SECA INNER MEMBRANE COMPONENT OF SEC PROTEIN SECRETION SYSTEM"/>
    <property type="match status" value="1"/>
</dbReference>
<dbReference type="PROSITE" id="PS51192">
    <property type="entry name" value="HELICASE_ATP_BIND_1"/>
    <property type="match status" value="1"/>
</dbReference>
<evidence type="ECO:0000313" key="17">
    <source>
        <dbReference type="EMBL" id="OPJ62548.1"/>
    </source>
</evidence>
<dbReference type="Gene3D" id="3.90.1440.10">
    <property type="entry name" value="SecA, preprotein cross-linking domain"/>
    <property type="match status" value="1"/>
</dbReference>
<dbReference type="PROSITE" id="PS51194">
    <property type="entry name" value="HELICASE_CTER"/>
    <property type="match status" value="1"/>
</dbReference>
<dbReference type="CDD" id="cd17928">
    <property type="entry name" value="DEXDc_SecA"/>
    <property type="match status" value="1"/>
</dbReference>
<dbReference type="GO" id="GO:0008564">
    <property type="term" value="F:protein-exporting ATPase activity"/>
    <property type="evidence" value="ECO:0007669"/>
    <property type="project" value="UniProtKB-EC"/>
</dbReference>
<dbReference type="GO" id="GO:0031522">
    <property type="term" value="C:cell envelope Sec protein transport complex"/>
    <property type="evidence" value="ECO:0007669"/>
    <property type="project" value="TreeGrafter"/>
</dbReference>
<dbReference type="GO" id="GO:0043952">
    <property type="term" value="P:protein transport by the Sec complex"/>
    <property type="evidence" value="ECO:0007669"/>
    <property type="project" value="TreeGrafter"/>
</dbReference>
<organism evidence="17 18">
    <name type="scientific">Clostridium oryzae</name>
    <dbReference type="NCBI Taxonomy" id="1450648"/>
    <lineage>
        <taxon>Bacteria</taxon>
        <taxon>Bacillati</taxon>
        <taxon>Bacillota</taxon>
        <taxon>Clostridia</taxon>
        <taxon>Eubacteriales</taxon>
        <taxon>Clostridiaceae</taxon>
        <taxon>Clostridium</taxon>
    </lineage>
</organism>
<dbReference type="InterPro" id="IPR026389">
    <property type="entry name" value="SecA_Actinobact-type"/>
</dbReference>
<keyword evidence="18" id="KW-1185">Reference proteome</keyword>
<dbReference type="Pfam" id="PF07516">
    <property type="entry name" value="SecA_SW"/>
    <property type="match status" value="2"/>
</dbReference>
<evidence type="ECO:0000256" key="2">
    <source>
        <dbReference type="ARBA" id="ARBA00007650"/>
    </source>
</evidence>
<dbReference type="STRING" id="1450648.CLORY_16780"/>
<dbReference type="InterPro" id="IPR036670">
    <property type="entry name" value="SecA_X-link_sf"/>
</dbReference>
<keyword evidence="11 12" id="KW-0472">Membrane</keyword>
<keyword evidence="8 12" id="KW-0653">Protein transport</keyword>
<dbReference type="SUPFAM" id="SSF81886">
    <property type="entry name" value="Helical scaffold and wing domains of SecA"/>
    <property type="match status" value="1"/>
</dbReference>